<evidence type="ECO:0000256" key="1">
    <source>
        <dbReference type="ARBA" id="ARBA00004173"/>
    </source>
</evidence>
<dbReference type="SUPFAM" id="SSF56112">
    <property type="entry name" value="Protein kinase-like (PK-like)"/>
    <property type="match status" value="1"/>
</dbReference>
<sequence>MLKLTSRVGPKRLSCGLKSSTLKVSPTLLSKKFQSTLNSKPNEVYTKLSDSEDPKRHQFFQYTWGSWMKNDQSEKSKRETKFSIEGITKLLQDLNVELKNPRNIDKSGQPFVKAPSQIKDGSYVLTQNLTSNLIGKDDSLLVKSIVSIHEGKHNRIYKVTLSTGKELVLRIPYKLESEYSISQKIKSEVATMDFLNLKLGANVPKVVAYGANKVNSLQSPFILMEFIEGDLLMKNWDPLVADETEGSQEKLKSVIEPIAAFQEKLLSITFNKFGSLYFNDDVSVSDQSTLPYNGEENPLLTKRWRIGPSVEKSFSKNKNQLSEKEINQYNKSIDSDKPLETISSVAGIELENLRNRLALAQADSASKVEDVDLIQKMISTFEHLNTMSSKLFNPKSKSLMNAEELFKPRLYCPDLDPLNVILNSNKNNEPYFVDFEYTSIKPFILSSYPAFVGYQGAKIYNLEEDIPGYKEMDEVEKQQYQFMYYKTRNERLWELELNSRRHDLIAVASPHVKVLKSPYVQALDFKNDKDYLYIEGSIVQLQAMWEAYVANELCNATETKFPIDFTAEYLDEHQKDIENYQMEIVSTPFAATGGWVPQDMFDSLAEQGIIVKTEDGDFKVETENVLKESEQESS</sequence>
<dbReference type="PANTHER" id="PTHR36091:SF1">
    <property type="entry name" value="ALTERED INHERITANCE OF MITOCHONDRIA PROTEIN 9, MITOCHONDRIAL"/>
    <property type="match status" value="1"/>
</dbReference>
<dbReference type="PANTHER" id="PTHR36091">
    <property type="entry name" value="ALTERED INHERITANCE OF MITOCHONDRIA PROTEIN 9, MITOCHONDRIAL"/>
    <property type="match status" value="1"/>
</dbReference>
<evidence type="ECO:0000259" key="7">
    <source>
        <dbReference type="Pfam" id="PF01636"/>
    </source>
</evidence>
<organism evidence="8 9">
    <name type="scientific">Debaryomyces fabryi</name>
    <dbReference type="NCBI Taxonomy" id="58627"/>
    <lineage>
        <taxon>Eukaryota</taxon>
        <taxon>Fungi</taxon>
        <taxon>Dikarya</taxon>
        <taxon>Ascomycota</taxon>
        <taxon>Saccharomycotina</taxon>
        <taxon>Pichiomycetes</taxon>
        <taxon>Debaryomycetaceae</taxon>
        <taxon>Debaryomyces</taxon>
    </lineage>
</organism>
<comment type="caution">
    <text evidence="8">The sequence shown here is derived from an EMBL/GenBank/DDBJ whole genome shotgun (WGS) entry which is preliminary data.</text>
</comment>
<keyword evidence="4" id="KW-0809">Transit peptide</keyword>
<evidence type="ECO:0000313" key="8">
    <source>
        <dbReference type="EMBL" id="KSA01066.1"/>
    </source>
</evidence>
<gene>
    <name evidence="8" type="ORF">AC631_03190</name>
</gene>
<dbReference type="GO" id="GO:0005739">
    <property type="term" value="C:mitochondrion"/>
    <property type="evidence" value="ECO:0007669"/>
    <property type="project" value="UniProtKB-SubCell"/>
</dbReference>
<evidence type="ECO:0000256" key="4">
    <source>
        <dbReference type="ARBA" id="ARBA00022946"/>
    </source>
</evidence>
<dbReference type="AlphaFoldDB" id="A0A0V1PY89"/>
<dbReference type="Gene3D" id="3.30.200.20">
    <property type="entry name" value="Phosphorylase Kinase, domain 1"/>
    <property type="match status" value="1"/>
</dbReference>
<accession>A0A0V1PY89</accession>
<dbReference type="RefSeq" id="XP_015467168.1">
    <property type="nucleotide sequence ID" value="XM_015612019.1"/>
</dbReference>
<dbReference type="GeneID" id="26840199"/>
<protein>
    <recommendedName>
        <fullName evidence="3">Altered inheritance of mitochondria protein 9, mitochondrial</fullName>
    </recommendedName>
    <alternativeName>
        <fullName evidence="6">Found in mitochondrial proteome protein 29</fullName>
    </alternativeName>
</protein>
<dbReference type="EMBL" id="LMYN01000065">
    <property type="protein sequence ID" value="KSA01066.1"/>
    <property type="molecule type" value="Genomic_DNA"/>
</dbReference>
<reference evidence="8 9" key="1">
    <citation type="submission" date="2015-11" db="EMBL/GenBank/DDBJ databases">
        <title>The genome of Debaryomyces fabryi.</title>
        <authorList>
            <person name="Tafer H."/>
            <person name="Lopandic K."/>
        </authorList>
    </citation>
    <scope>NUCLEOTIDE SEQUENCE [LARGE SCALE GENOMIC DNA]</scope>
    <source>
        <strain evidence="8 9">CBS 789</strain>
    </source>
</reference>
<dbReference type="Pfam" id="PF01636">
    <property type="entry name" value="APH"/>
    <property type="match status" value="1"/>
</dbReference>
<feature type="domain" description="Aminoglycoside phosphotransferase" evidence="7">
    <location>
        <begin position="146"/>
        <end position="237"/>
    </location>
</feature>
<dbReference type="InterPro" id="IPR002575">
    <property type="entry name" value="Aminoglycoside_PTrfase"/>
</dbReference>
<evidence type="ECO:0000313" key="9">
    <source>
        <dbReference type="Proteomes" id="UP000054251"/>
    </source>
</evidence>
<keyword evidence="9" id="KW-1185">Reference proteome</keyword>
<proteinExistence type="inferred from homology"/>
<keyword evidence="5" id="KW-0496">Mitochondrion</keyword>
<evidence type="ECO:0000256" key="2">
    <source>
        <dbReference type="ARBA" id="ARBA00005543"/>
    </source>
</evidence>
<comment type="subcellular location">
    <subcellularLocation>
        <location evidence="1">Mitochondrion</location>
    </subcellularLocation>
</comment>
<dbReference type="OrthoDB" id="2968323at2759"/>
<evidence type="ECO:0000256" key="6">
    <source>
        <dbReference type="ARBA" id="ARBA00031849"/>
    </source>
</evidence>
<dbReference type="InterPro" id="IPR011009">
    <property type="entry name" value="Kinase-like_dom_sf"/>
</dbReference>
<dbReference type="InterPro" id="IPR051035">
    <property type="entry name" value="Mito_inheritance_9"/>
</dbReference>
<comment type="similarity">
    <text evidence="2">Belongs to the AIM9 family.</text>
</comment>
<evidence type="ECO:0000256" key="5">
    <source>
        <dbReference type="ARBA" id="ARBA00023128"/>
    </source>
</evidence>
<name>A0A0V1PY89_9ASCO</name>
<dbReference type="Proteomes" id="UP000054251">
    <property type="component" value="Unassembled WGS sequence"/>
</dbReference>
<evidence type="ECO:0000256" key="3">
    <source>
        <dbReference type="ARBA" id="ARBA00016197"/>
    </source>
</evidence>